<organism evidence="1 2">
    <name type="scientific">Sphaerotilus natans subsp. natans DSM 6575</name>
    <dbReference type="NCBI Taxonomy" id="1286631"/>
    <lineage>
        <taxon>Bacteria</taxon>
        <taxon>Pseudomonadati</taxon>
        <taxon>Pseudomonadota</taxon>
        <taxon>Betaproteobacteria</taxon>
        <taxon>Burkholderiales</taxon>
        <taxon>Sphaerotilaceae</taxon>
        <taxon>Sphaerotilus</taxon>
    </lineage>
</organism>
<evidence type="ECO:0000313" key="2">
    <source>
        <dbReference type="Proteomes" id="UP000026714"/>
    </source>
</evidence>
<dbReference type="SUPFAM" id="SSF49879">
    <property type="entry name" value="SMAD/FHA domain"/>
    <property type="match status" value="1"/>
</dbReference>
<comment type="caution">
    <text evidence="1">The sequence shown here is derived from an EMBL/GenBank/DDBJ whole genome shotgun (WGS) entry which is preliminary data.</text>
</comment>
<dbReference type="Proteomes" id="UP000026714">
    <property type="component" value="Unassembled WGS sequence"/>
</dbReference>
<dbReference type="AlphaFoldDB" id="A0A059KHP6"/>
<reference evidence="1 2" key="1">
    <citation type="journal article" date="2014" name="FEMS Microbiol. Ecol.">
        <title>Sphaerotilus natans encrusted with nanoball-shaped Fe(III) oxide minerals formed by nitrate-reducing mixotrophic Fe(II) oxidation.</title>
        <authorList>
            <person name="Park S."/>
            <person name="Kim D.H."/>
            <person name="Lee J.H."/>
            <person name="Hur H.G."/>
        </authorList>
    </citation>
    <scope>NUCLEOTIDE SEQUENCE [LARGE SCALE GENOMIC DNA]</scope>
    <source>
        <strain evidence="1 2">DSM 6575</strain>
    </source>
</reference>
<dbReference type="InterPro" id="IPR008984">
    <property type="entry name" value="SMAD_FHA_dom_sf"/>
</dbReference>
<evidence type="ECO:0008006" key="3">
    <source>
        <dbReference type="Google" id="ProtNLM"/>
    </source>
</evidence>
<name>A0A059KHP6_9BURK</name>
<sequence>MLPIEDGYMLRSLGRANPLRLNGQMLAPGCCVRLLDGDELQVGDYLLQVQLLPAGSTVIS</sequence>
<dbReference type="CDD" id="cd00060">
    <property type="entry name" value="FHA"/>
    <property type="match status" value="1"/>
</dbReference>
<dbReference type="STRING" id="34103.SAMN05421778_111109"/>
<evidence type="ECO:0000313" key="1">
    <source>
        <dbReference type="EMBL" id="KDB50618.1"/>
    </source>
</evidence>
<dbReference type="EMBL" id="AZRA01000125">
    <property type="protein sequence ID" value="KDB50618.1"/>
    <property type="molecule type" value="Genomic_DNA"/>
</dbReference>
<gene>
    <name evidence="1" type="ORF">X805_38260</name>
</gene>
<keyword evidence="2" id="KW-1185">Reference proteome</keyword>
<protein>
    <recommendedName>
        <fullName evidence="3">FHA domain-containing protein</fullName>
    </recommendedName>
</protein>
<proteinExistence type="predicted"/>
<dbReference type="Gene3D" id="2.60.200.20">
    <property type="match status" value="1"/>
</dbReference>
<accession>A0A059KHP6</accession>